<dbReference type="RefSeq" id="WP_262688283.1">
    <property type="nucleotide sequence ID" value="NZ_JAOQIO010000121.1"/>
</dbReference>
<keyword evidence="1" id="KW-1133">Transmembrane helix</keyword>
<evidence type="ECO:0000256" key="1">
    <source>
        <dbReference type="SAM" id="Phobius"/>
    </source>
</evidence>
<comment type="caution">
    <text evidence="2">The sequence shown here is derived from an EMBL/GenBank/DDBJ whole genome shotgun (WGS) entry which is preliminary data.</text>
</comment>
<name>A0ABT2USA7_9BACL</name>
<feature type="transmembrane region" description="Helical" evidence="1">
    <location>
        <begin position="64"/>
        <end position="84"/>
    </location>
</feature>
<proteinExistence type="predicted"/>
<protein>
    <recommendedName>
        <fullName evidence="4">DUF4367 domain-containing protein</fullName>
    </recommendedName>
</protein>
<dbReference type="EMBL" id="JAOQIO010000121">
    <property type="protein sequence ID" value="MCU6797505.1"/>
    <property type="molecule type" value="Genomic_DNA"/>
</dbReference>
<accession>A0ABT2USA7</accession>
<keyword evidence="1" id="KW-0812">Transmembrane</keyword>
<evidence type="ECO:0008006" key="4">
    <source>
        <dbReference type="Google" id="ProtNLM"/>
    </source>
</evidence>
<keyword evidence="1" id="KW-0472">Membrane</keyword>
<sequence>MTKKQNIEEFGSLTNLLADTQIEDNPYKDRIFNRLKYKLETGTIQHNDITKDGIYMKQSKWKSIVVIAGAMICLCGVFSTTSYAQEMLQSILARFQVGNMEITQYDKELPKPELNRTADKAQANESRPIQREMPKHMTLEEVRAATGINFPAPKWLSDHYEFKNSVVQGTQMVELQYEKTGEFISLLISNNTKNGISTQDEVKTETIGGKTVYFANGIVLWEHEGFTYELYQMADNNFDVDTIGKIINSLGK</sequence>
<dbReference type="Proteomes" id="UP001652445">
    <property type="component" value="Unassembled WGS sequence"/>
</dbReference>
<organism evidence="2 3">
    <name type="scientific">Paenibacillus baimaensis</name>
    <dbReference type="NCBI Taxonomy" id="2982185"/>
    <lineage>
        <taxon>Bacteria</taxon>
        <taxon>Bacillati</taxon>
        <taxon>Bacillota</taxon>
        <taxon>Bacilli</taxon>
        <taxon>Bacillales</taxon>
        <taxon>Paenibacillaceae</taxon>
        <taxon>Paenibacillus</taxon>
    </lineage>
</organism>
<reference evidence="2 3" key="1">
    <citation type="submission" date="2022-09" db="EMBL/GenBank/DDBJ databases">
        <authorList>
            <person name="Han X.L."/>
            <person name="Wang Q."/>
            <person name="Lu T."/>
        </authorList>
    </citation>
    <scope>NUCLEOTIDE SEQUENCE [LARGE SCALE GENOMIC DNA]</scope>
    <source>
        <strain evidence="2 3">WQ 127069</strain>
    </source>
</reference>
<evidence type="ECO:0000313" key="2">
    <source>
        <dbReference type="EMBL" id="MCU6797505.1"/>
    </source>
</evidence>
<keyword evidence="3" id="KW-1185">Reference proteome</keyword>
<gene>
    <name evidence="2" type="ORF">OB236_35810</name>
</gene>
<evidence type="ECO:0000313" key="3">
    <source>
        <dbReference type="Proteomes" id="UP001652445"/>
    </source>
</evidence>